<sequence>MSISQAPWSEQGPPKMAAPHEQHVGSVLEDINPQLFPIPSNHATPAVVREYLFNILARGTWNLTTEYMAEIASTLDVWRGDGEELRQMYDDFQLHRICPITTTVSADRLDSPRAISSATRLTIAMCVAREMERYFVWKSRNVTEVEDAEGLKRMDTCASSRTLVPNQERLEGCGDEDYVFAPMEGVKDSEPPQELVRGTTNEAPKHTHLNVPDIVEPKEYPSLTLTRALVLKALRDDYDTFDDNTSSIYSPYEPSTPIETAIQNQLRPNNVISNTIPPTDFLVPHRRHSSMSIKASPWTTSTGLGRSASQTVRKGKNRTEIPESVPQIPARSPLRLVSKSMPDVSTVGSLTPSESKPSTTIIETSGSIRNLPNEPEEKLDKLNIDTKRRGMVKDVEDWLARTKTGKVGGNGAHSTNDIPQEPGTPFGEKSEGKMSAMNVTDGQDTHTVSESNNQEGKSLLPPNSSSKELVMHSIFHPNAASRIKRAISVKAPRPTQIAEDYTVSQDMREDTASAGSKKKRVFAKIKKVSKRLSRGSTFRR</sequence>
<evidence type="ECO:0000313" key="3">
    <source>
        <dbReference type="Proteomes" id="UP000799753"/>
    </source>
</evidence>
<organism evidence="2 3">
    <name type="scientific">Massarina eburnea CBS 473.64</name>
    <dbReference type="NCBI Taxonomy" id="1395130"/>
    <lineage>
        <taxon>Eukaryota</taxon>
        <taxon>Fungi</taxon>
        <taxon>Dikarya</taxon>
        <taxon>Ascomycota</taxon>
        <taxon>Pezizomycotina</taxon>
        <taxon>Dothideomycetes</taxon>
        <taxon>Pleosporomycetidae</taxon>
        <taxon>Pleosporales</taxon>
        <taxon>Massarineae</taxon>
        <taxon>Massarinaceae</taxon>
        <taxon>Massarina</taxon>
    </lineage>
</organism>
<dbReference type="Proteomes" id="UP000799753">
    <property type="component" value="Unassembled WGS sequence"/>
</dbReference>
<evidence type="ECO:0000313" key="2">
    <source>
        <dbReference type="EMBL" id="KAF2645498.1"/>
    </source>
</evidence>
<dbReference type="EMBL" id="MU006777">
    <property type="protein sequence ID" value="KAF2645498.1"/>
    <property type="molecule type" value="Genomic_DNA"/>
</dbReference>
<feature type="compositionally biased region" description="Polar residues" evidence="1">
    <location>
        <begin position="292"/>
        <end position="312"/>
    </location>
</feature>
<feature type="region of interest" description="Disordered" evidence="1">
    <location>
        <begin position="1"/>
        <end position="22"/>
    </location>
</feature>
<feature type="region of interest" description="Disordered" evidence="1">
    <location>
        <begin position="292"/>
        <end position="320"/>
    </location>
</feature>
<reference evidence="2" key="1">
    <citation type="journal article" date="2020" name="Stud. Mycol.">
        <title>101 Dothideomycetes genomes: a test case for predicting lifestyles and emergence of pathogens.</title>
        <authorList>
            <person name="Haridas S."/>
            <person name="Albert R."/>
            <person name="Binder M."/>
            <person name="Bloem J."/>
            <person name="Labutti K."/>
            <person name="Salamov A."/>
            <person name="Andreopoulos B."/>
            <person name="Baker S."/>
            <person name="Barry K."/>
            <person name="Bills G."/>
            <person name="Bluhm B."/>
            <person name="Cannon C."/>
            <person name="Castanera R."/>
            <person name="Culley D."/>
            <person name="Daum C."/>
            <person name="Ezra D."/>
            <person name="Gonzalez J."/>
            <person name="Henrissat B."/>
            <person name="Kuo A."/>
            <person name="Liang C."/>
            <person name="Lipzen A."/>
            <person name="Lutzoni F."/>
            <person name="Magnuson J."/>
            <person name="Mondo S."/>
            <person name="Nolan M."/>
            <person name="Ohm R."/>
            <person name="Pangilinan J."/>
            <person name="Park H.-J."/>
            <person name="Ramirez L."/>
            <person name="Alfaro M."/>
            <person name="Sun H."/>
            <person name="Tritt A."/>
            <person name="Yoshinaga Y."/>
            <person name="Zwiers L.-H."/>
            <person name="Turgeon B."/>
            <person name="Goodwin S."/>
            <person name="Spatafora J."/>
            <person name="Crous P."/>
            <person name="Grigoriev I."/>
        </authorList>
    </citation>
    <scope>NUCLEOTIDE SEQUENCE</scope>
    <source>
        <strain evidence="2">CBS 473.64</strain>
    </source>
</reference>
<accession>A0A6A6SGC3</accession>
<evidence type="ECO:0000256" key="1">
    <source>
        <dbReference type="SAM" id="MobiDB-lite"/>
    </source>
</evidence>
<feature type="compositionally biased region" description="Polar residues" evidence="1">
    <location>
        <begin position="437"/>
        <end position="465"/>
    </location>
</feature>
<name>A0A6A6SGC3_9PLEO</name>
<keyword evidence="3" id="KW-1185">Reference proteome</keyword>
<gene>
    <name evidence="2" type="ORF">P280DRAFT_476029</name>
</gene>
<feature type="region of interest" description="Disordered" evidence="1">
    <location>
        <begin position="402"/>
        <end position="465"/>
    </location>
</feature>
<protein>
    <submittedName>
        <fullName evidence="2">Uncharacterized protein</fullName>
    </submittedName>
</protein>
<proteinExistence type="predicted"/>
<dbReference type="AlphaFoldDB" id="A0A6A6SGC3"/>